<keyword evidence="1" id="KW-0489">Methyltransferase</keyword>
<dbReference type="GO" id="GO:0008168">
    <property type="term" value="F:methyltransferase activity"/>
    <property type="evidence" value="ECO:0007669"/>
    <property type="project" value="UniProtKB-KW"/>
</dbReference>
<sequence>NYKWIVTYDVSDFIFLLYNKYRKSYLDLFYNINKKVKSKEYIFFSDNLYLPDDIKLI</sequence>
<feature type="non-terminal residue" evidence="1">
    <location>
        <position position="1"/>
    </location>
</feature>
<organism evidence="1 2">
    <name type="scientific">Brachyspira catarrhinii</name>
    <dbReference type="NCBI Taxonomy" id="2528966"/>
    <lineage>
        <taxon>Bacteria</taxon>
        <taxon>Pseudomonadati</taxon>
        <taxon>Spirochaetota</taxon>
        <taxon>Spirochaetia</taxon>
        <taxon>Brachyspirales</taxon>
        <taxon>Brachyspiraceae</taxon>
        <taxon>Brachyspira</taxon>
    </lineage>
</organism>
<comment type="caution">
    <text evidence="1">The sequence shown here is derived from an EMBL/GenBank/DDBJ whole genome shotgun (WGS) entry which is preliminary data.</text>
</comment>
<reference evidence="1 2" key="1">
    <citation type="journal article" date="2019" name="Anaerobe">
        <title>Brachyspira catarrhinii sp. nov., an anaerobic intestinal spirochaete isolated from vervet monkeys may have been misidentified as Brachyspira aalborgi in previous studies.</title>
        <authorList>
            <person name="Phillips N.D."/>
            <person name="La T."/>
            <person name="Hampson D.J."/>
        </authorList>
    </citation>
    <scope>NUCLEOTIDE SEQUENCE [LARGE SCALE GENOMIC DNA]</scope>
    <source>
        <strain evidence="1 2">Z12</strain>
    </source>
</reference>
<keyword evidence="2" id="KW-1185">Reference proteome</keyword>
<name>A0ABY2TNM8_9SPIR</name>
<evidence type="ECO:0000313" key="1">
    <source>
        <dbReference type="EMBL" id="TKZ17290.1"/>
    </source>
</evidence>
<accession>A0ABY2TNM8</accession>
<protein>
    <submittedName>
        <fullName evidence="1">DNA adenine methylase</fullName>
    </submittedName>
</protein>
<keyword evidence="1" id="KW-0808">Transferase</keyword>
<dbReference type="EMBL" id="SJDU01000909">
    <property type="protein sequence ID" value="TKZ17290.1"/>
    <property type="molecule type" value="Genomic_DNA"/>
</dbReference>
<dbReference type="GO" id="GO:0032259">
    <property type="term" value="P:methylation"/>
    <property type="evidence" value="ECO:0007669"/>
    <property type="project" value="UniProtKB-KW"/>
</dbReference>
<gene>
    <name evidence="1" type="ORF">EZH24_13790</name>
</gene>
<evidence type="ECO:0000313" key="2">
    <source>
        <dbReference type="Proteomes" id="UP000310168"/>
    </source>
</evidence>
<dbReference type="Proteomes" id="UP000310168">
    <property type="component" value="Unassembled WGS sequence"/>
</dbReference>
<proteinExistence type="predicted"/>